<organism evidence="3 4">
    <name type="scientific">Fusarium torulosum</name>
    <dbReference type="NCBI Taxonomy" id="33205"/>
    <lineage>
        <taxon>Eukaryota</taxon>
        <taxon>Fungi</taxon>
        <taxon>Dikarya</taxon>
        <taxon>Ascomycota</taxon>
        <taxon>Pezizomycotina</taxon>
        <taxon>Sordariomycetes</taxon>
        <taxon>Hypocreomycetidae</taxon>
        <taxon>Hypocreales</taxon>
        <taxon>Nectriaceae</taxon>
        <taxon>Fusarium</taxon>
    </lineage>
</organism>
<dbReference type="Proteomes" id="UP001187734">
    <property type="component" value="Unassembled WGS sequence"/>
</dbReference>
<dbReference type="Pfam" id="PF00024">
    <property type="entry name" value="PAN_1"/>
    <property type="match status" value="1"/>
</dbReference>
<gene>
    <name evidence="3" type="ORF">FTOL_13405</name>
</gene>
<dbReference type="AlphaFoldDB" id="A0AAE8MMG4"/>
<sequence length="259" mass="28122">MLSQDLNHRTYYRNAGECATILKAIPGCKSAGYKFNSAQCFFSTSVISRSGVREQGNDDVDVDWYAVDKCFTCSECESGSVETSAPAIASNTQVPEQATTTKSAESTETACLPTKSAQRGDWSDHDDWNCQIYGGYQGDFYEFYGQGKWTGEATQPEQCMAMCKATPGCKSAAMSYSWRKCYGSNNVLTQGETREASNDSIDKEWWGLKCVNCVDNECKSGAGGKTTLQAPERTTFATRTSAPATTTTGPPGTCIYELG</sequence>
<feature type="compositionally biased region" description="Polar residues" evidence="1">
    <location>
        <begin position="87"/>
        <end position="97"/>
    </location>
</feature>
<evidence type="ECO:0000313" key="4">
    <source>
        <dbReference type="Proteomes" id="UP001187734"/>
    </source>
</evidence>
<accession>A0AAE8MMG4</accession>
<feature type="compositionally biased region" description="Low complexity" evidence="1">
    <location>
        <begin position="98"/>
        <end position="107"/>
    </location>
</feature>
<feature type="domain" description="Apple" evidence="2">
    <location>
        <begin position="142"/>
        <end position="185"/>
    </location>
</feature>
<dbReference type="EMBL" id="ONZP01000804">
    <property type="protein sequence ID" value="SPJ91003.1"/>
    <property type="molecule type" value="Genomic_DNA"/>
</dbReference>
<feature type="region of interest" description="Disordered" evidence="1">
    <location>
        <begin position="87"/>
        <end position="107"/>
    </location>
</feature>
<dbReference type="InterPro" id="IPR003609">
    <property type="entry name" value="Pan_app"/>
</dbReference>
<name>A0AAE8MMG4_9HYPO</name>
<protein>
    <recommendedName>
        <fullName evidence="2">Apple domain-containing protein</fullName>
    </recommendedName>
</protein>
<comment type="caution">
    <text evidence="3">The sequence shown here is derived from an EMBL/GenBank/DDBJ whole genome shotgun (WGS) entry which is preliminary data.</text>
</comment>
<evidence type="ECO:0000256" key="1">
    <source>
        <dbReference type="SAM" id="MobiDB-lite"/>
    </source>
</evidence>
<evidence type="ECO:0000259" key="2">
    <source>
        <dbReference type="Pfam" id="PF00024"/>
    </source>
</evidence>
<reference evidence="3" key="1">
    <citation type="submission" date="2018-03" db="EMBL/GenBank/DDBJ databases">
        <authorList>
            <person name="Guldener U."/>
        </authorList>
    </citation>
    <scope>NUCLEOTIDE SEQUENCE</scope>
</reference>
<proteinExistence type="predicted"/>
<evidence type="ECO:0000313" key="3">
    <source>
        <dbReference type="EMBL" id="SPJ91003.1"/>
    </source>
</evidence>
<keyword evidence="4" id="KW-1185">Reference proteome</keyword>